<dbReference type="Gene3D" id="3.40.50.200">
    <property type="entry name" value="Peptidase S8/S53 domain"/>
    <property type="match status" value="1"/>
</dbReference>
<keyword evidence="10" id="KW-0472">Membrane</keyword>
<dbReference type="PANTHER" id="PTHR14218">
    <property type="entry name" value="PROTEASE S8 TRIPEPTIDYL PEPTIDASE I CLN2"/>
    <property type="match status" value="1"/>
</dbReference>
<evidence type="ECO:0000256" key="3">
    <source>
        <dbReference type="ARBA" id="ARBA00022801"/>
    </source>
</evidence>
<dbReference type="InterPro" id="IPR050819">
    <property type="entry name" value="Tripeptidyl-peptidase_I"/>
</dbReference>
<comment type="cofactor">
    <cofactor evidence="9">
        <name>Ca(2+)</name>
        <dbReference type="ChEBI" id="CHEBI:29108"/>
    </cofactor>
    <text evidence="9">Binds 1 Ca(2+) ion per subunit.</text>
</comment>
<organism evidence="13">
    <name type="scientific">Aphanomyces invadans</name>
    <dbReference type="NCBI Taxonomy" id="157072"/>
    <lineage>
        <taxon>Eukaryota</taxon>
        <taxon>Sar</taxon>
        <taxon>Stramenopiles</taxon>
        <taxon>Oomycota</taxon>
        <taxon>Saprolegniomycetes</taxon>
        <taxon>Saprolegniales</taxon>
        <taxon>Verrucalvaceae</taxon>
        <taxon>Aphanomyces</taxon>
    </lineage>
</organism>
<dbReference type="SUPFAM" id="SSF54897">
    <property type="entry name" value="Protease propeptides/inhibitors"/>
    <property type="match status" value="1"/>
</dbReference>
<keyword evidence="1 9" id="KW-0645">Protease</keyword>
<dbReference type="SMART" id="SM00944">
    <property type="entry name" value="Pro-kuma_activ"/>
    <property type="match status" value="1"/>
</dbReference>
<dbReference type="VEuPathDB" id="FungiDB:H310_05253"/>
<evidence type="ECO:0000313" key="13">
    <source>
        <dbReference type="EMBL" id="ETW02754.1"/>
    </source>
</evidence>
<keyword evidence="6" id="KW-0865">Zymogen</keyword>
<dbReference type="OrthoDB" id="2919105at2759"/>
<keyword evidence="5 9" id="KW-0106">Calcium</keyword>
<feature type="domain" description="Peptidase S53" evidence="12">
    <location>
        <begin position="178"/>
        <end position="569"/>
    </location>
</feature>
<gene>
    <name evidence="13" type="ORF">H310_05253</name>
</gene>
<feature type="binding site" evidence="9">
    <location>
        <position position="523"/>
    </location>
    <ligand>
        <name>Ca(2+)</name>
        <dbReference type="ChEBI" id="CHEBI:29108"/>
    </ligand>
</feature>
<sequence length="635" mass="66529">MHDVRFLVAALAAVTAAATSPWAPVGPAPKGAMVTLRFALRAATPSALDDALASVADFHSPAYGQFLTDVSALVHPSAAAIESVEALFHAHNVSRSAHGDYVRVALPVAAAEALLQTELFEYAHQTAHDRRIIRPRESYTLPPDVNDHVLLVDGLDAFPTLFQAQWRATSTGADEASSTSVAAIQRAYDLPSGLDASDPRNAIIIGAFLKETFNERDVEKYVTSNQVVGTDSKPRVFHGPQPVHCIGDGKGVGTGEASLDTQLVAALTQSQQASVLCYNGHRLDDQAFDDSNQEPFLLFMQDVNAIEPPPAVVSISYADDECALPPAYMAAVDAEFKKAGVRGTTIVVSSGDNGVVGSSLLGFCGMPTCSRFQPQYPASSPYVLSVGATKLLSSGEVALSTENGGAITTGSGFSSYISRSAAPSFQDNLVDAALSHLSPDALGKINPAGRAYPDVVAVGHNVGVYVNGGIQQTDGTSVSAPVVASLLAHVNKWRLDHGKAPLGYVVPYLYKLYSVCPEVFNDITSGVNKCGGLGQSCCADGLHADVGYDLLTGLGALQYRVWVSKMDACEAKMKSAMNLAAESSSEDRQDVMSSSAMVAVAASAGIIAVVAGVVAVGRRHGSQSPCDASHYVFIR</sequence>
<evidence type="ECO:0000256" key="6">
    <source>
        <dbReference type="ARBA" id="ARBA00023145"/>
    </source>
</evidence>
<protein>
    <recommendedName>
        <fullName evidence="8">subtilisin</fullName>
        <ecNumber evidence="8">3.4.21.62</ecNumber>
    </recommendedName>
</protein>
<dbReference type="CDD" id="cd11377">
    <property type="entry name" value="Pro-peptidase_S53"/>
    <property type="match status" value="1"/>
</dbReference>
<evidence type="ECO:0000256" key="2">
    <source>
        <dbReference type="ARBA" id="ARBA00022723"/>
    </source>
</evidence>
<dbReference type="Pfam" id="PF00082">
    <property type="entry name" value="Peptidase_S8"/>
    <property type="match status" value="1"/>
</dbReference>
<dbReference type="EMBL" id="KI913960">
    <property type="protein sequence ID" value="ETW02754.1"/>
    <property type="molecule type" value="Genomic_DNA"/>
</dbReference>
<evidence type="ECO:0000256" key="5">
    <source>
        <dbReference type="ARBA" id="ARBA00022837"/>
    </source>
</evidence>
<keyword evidence="4 9" id="KW-0720">Serine protease</keyword>
<keyword evidence="10" id="KW-0812">Transmembrane</keyword>
<dbReference type="STRING" id="157072.A0A024U900"/>
<feature type="binding site" evidence="9">
    <location>
        <position position="522"/>
    </location>
    <ligand>
        <name>Ca(2+)</name>
        <dbReference type="ChEBI" id="CHEBI:29108"/>
    </ligand>
</feature>
<feature type="binding site" evidence="9">
    <location>
        <position position="547"/>
    </location>
    <ligand>
        <name>Ca(2+)</name>
        <dbReference type="ChEBI" id="CHEBI:29108"/>
    </ligand>
</feature>
<evidence type="ECO:0000256" key="9">
    <source>
        <dbReference type="PROSITE-ProRule" id="PRU01032"/>
    </source>
</evidence>
<evidence type="ECO:0000256" key="1">
    <source>
        <dbReference type="ARBA" id="ARBA00022670"/>
    </source>
</evidence>
<accession>A0A024U900</accession>
<dbReference type="GO" id="GO:0006508">
    <property type="term" value="P:proteolysis"/>
    <property type="evidence" value="ECO:0007669"/>
    <property type="project" value="UniProtKB-KW"/>
</dbReference>
<dbReference type="RefSeq" id="XP_008868138.1">
    <property type="nucleotide sequence ID" value="XM_008869916.1"/>
</dbReference>
<comment type="catalytic activity">
    <reaction evidence="7">
        <text>Hydrolysis of proteins with broad specificity for peptide bonds, and a preference for a large uncharged residue in P1. Hydrolyzes peptide amides.</text>
        <dbReference type="EC" id="3.4.21.62"/>
    </reaction>
</comment>
<feature type="binding site" evidence="9">
    <location>
        <position position="549"/>
    </location>
    <ligand>
        <name>Ca(2+)</name>
        <dbReference type="ChEBI" id="CHEBI:29108"/>
    </ligand>
</feature>
<evidence type="ECO:0000256" key="11">
    <source>
        <dbReference type="SAM" id="SignalP"/>
    </source>
</evidence>
<feature type="chain" id="PRO_5001537979" description="subtilisin" evidence="11">
    <location>
        <begin position="18"/>
        <end position="635"/>
    </location>
</feature>
<evidence type="ECO:0000256" key="10">
    <source>
        <dbReference type="SAM" id="Phobius"/>
    </source>
</evidence>
<dbReference type="SUPFAM" id="SSF52743">
    <property type="entry name" value="Subtilisin-like"/>
    <property type="match status" value="1"/>
</dbReference>
<feature type="active site" description="Charge relay system" evidence="9">
    <location>
        <position position="477"/>
    </location>
</feature>
<keyword evidence="3 9" id="KW-0378">Hydrolase</keyword>
<evidence type="ECO:0000256" key="8">
    <source>
        <dbReference type="ARBA" id="ARBA00023619"/>
    </source>
</evidence>
<feature type="transmembrane region" description="Helical" evidence="10">
    <location>
        <begin position="596"/>
        <end position="616"/>
    </location>
</feature>
<dbReference type="PANTHER" id="PTHR14218:SF15">
    <property type="entry name" value="TRIPEPTIDYL-PEPTIDASE 1"/>
    <property type="match status" value="1"/>
</dbReference>
<reference evidence="13" key="1">
    <citation type="submission" date="2013-12" db="EMBL/GenBank/DDBJ databases">
        <title>The Genome Sequence of Aphanomyces invadans NJM9701.</title>
        <authorList>
            <consortium name="The Broad Institute Genomics Platform"/>
            <person name="Russ C."/>
            <person name="Tyler B."/>
            <person name="van West P."/>
            <person name="Dieguez-Uribeondo J."/>
            <person name="Young S.K."/>
            <person name="Zeng Q."/>
            <person name="Gargeya S."/>
            <person name="Fitzgerald M."/>
            <person name="Abouelleil A."/>
            <person name="Alvarado L."/>
            <person name="Chapman S.B."/>
            <person name="Gainer-Dewar J."/>
            <person name="Goldberg J."/>
            <person name="Griggs A."/>
            <person name="Gujja S."/>
            <person name="Hansen M."/>
            <person name="Howarth C."/>
            <person name="Imamovic A."/>
            <person name="Ireland A."/>
            <person name="Larimer J."/>
            <person name="McCowan C."/>
            <person name="Murphy C."/>
            <person name="Pearson M."/>
            <person name="Poon T.W."/>
            <person name="Priest M."/>
            <person name="Roberts A."/>
            <person name="Saif S."/>
            <person name="Shea T."/>
            <person name="Sykes S."/>
            <person name="Wortman J."/>
            <person name="Nusbaum C."/>
            <person name="Birren B."/>
        </authorList>
    </citation>
    <scope>NUCLEOTIDE SEQUENCE [LARGE SCALE GENOMIC DNA]</scope>
    <source>
        <strain evidence="13">NJM9701</strain>
    </source>
</reference>
<dbReference type="GO" id="GO:0004252">
    <property type="term" value="F:serine-type endopeptidase activity"/>
    <property type="evidence" value="ECO:0007669"/>
    <property type="project" value="UniProtKB-UniRule"/>
</dbReference>
<evidence type="ECO:0000256" key="7">
    <source>
        <dbReference type="ARBA" id="ARBA00023529"/>
    </source>
</evidence>
<name>A0A024U900_9STRA</name>
<dbReference type="AlphaFoldDB" id="A0A024U900"/>
<dbReference type="InterPro" id="IPR030400">
    <property type="entry name" value="Sedolisin_dom"/>
</dbReference>
<keyword evidence="2 9" id="KW-0479">Metal-binding</keyword>
<keyword evidence="11" id="KW-0732">Signal</keyword>
<dbReference type="InterPro" id="IPR036852">
    <property type="entry name" value="Peptidase_S8/S53_dom_sf"/>
</dbReference>
<feature type="active site" description="Charge relay system" evidence="9">
    <location>
        <position position="260"/>
    </location>
</feature>
<proteinExistence type="predicted"/>
<dbReference type="CDD" id="cd04056">
    <property type="entry name" value="Peptidases_S53"/>
    <property type="match status" value="1"/>
</dbReference>
<dbReference type="EC" id="3.4.21.62" evidence="8"/>
<dbReference type="GO" id="GO:0008240">
    <property type="term" value="F:tripeptidyl-peptidase activity"/>
    <property type="evidence" value="ECO:0007669"/>
    <property type="project" value="TreeGrafter"/>
</dbReference>
<feature type="signal peptide" evidence="11">
    <location>
        <begin position="1"/>
        <end position="17"/>
    </location>
</feature>
<dbReference type="GO" id="GO:0046872">
    <property type="term" value="F:metal ion binding"/>
    <property type="evidence" value="ECO:0007669"/>
    <property type="project" value="UniProtKB-UniRule"/>
</dbReference>
<dbReference type="GeneID" id="20082303"/>
<dbReference type="PROSITE" id="PS51695">
    <property type="entry name" value="SEDOLISIN"/>
    <property type="match status" value="1"/>
</dbReference>
<evidence type="ECO:0000259" key="12">
    <source>
        <dbReference type="PROSITE" id="PS51695"/>
    </source>
</evidence>
<dbReference type="Pfam" id="PF09286">
    <property type="entry name" value="Pro-kuma_activ"/>
    <property type="match status" value="1"/>
</dbReference>
<keyword evidence="10" id="KW-1133">Transmembrane helix</keyword>
<evidence type="ECO:0000256" key="4">
    <source>
        <dbReference type="ARBA" id="ARBA00022825"/>
    </source>
</evidence>
<dbReference type="InterPro" id="IPR000209">
    <property type="entry name" value="Peptidase_S8/S53_dom"/>
</dbReference>
<dbReference type="eggNOG" id="ENOG502QS2V">
    <property type="taxonomic scope" value="Eukaryota"/>
</dbReference>
<dbReference type="InterPro" id="IPR015366">
    <property type="entry name" value="S53_propep"/>
</dbReference>
<feature type="active site" description="Charge relay system" evidence="9">
    <location>
        <position position="256"/>
    </location>
</feature>